<dbReference type="Gene3D" id="3.60.15.10">
    <property type="entry name" value="Ribonuclease Z/Hydroxyacylglutathione hydrolase-like"/>
    <property type="match status" value="1"/>
</dbReference>
<comment type="similarity">
    <text evidence="1">Belongs to the metallo-beta-lactamase superfamily.</text>
</comment>
<sequence>MTQSWHVGDIEITQINEFSVAVGELDGLIAEATPDAVKSIPWLYPDYATDEGQTLWSVHSFVIDTGSSVVLVDPACGNHKDLPLIPAWGGLDTPYLDRLAEAGYKPEQIDYVAITHLHLDHVGWNTVLDGDRWVPTFPNARYTFVEDEFEYHKGLTEGQSVTEDLGHAVTYNGANPDIHNQTRLVFEQSLQPCVDAGLVDLVPQNHTICEGVRYTATPGHTKSHSSLAIESNGETGFITGDFVHHPIQAARPTWSSRGDWNRELSSERRVEFMESVADTDVLVFGTHFAGHSVGRIHRDGDAYKFTAI</sequence>
<evidence type="ECO:0000256" key="1">
    <source>
        <dbReference type="ARBA" id="ARBA00007749"/>
    </source>
</evidence>
<keyword evidence="3" id="KW-0378">Hydrolase</keyword>
<proteinExistence type="inferred from homology"/>
<dbReference type="InterPro" id="IPR051013">
    <property type="entry name" value="MBL_superfamily_lactonases"/>
</dbReference>
<evidence type="ECO:0000256" key="3">
    <source>
        <dbReference type="ARBA" id="ARBA00022801"/>
    </source>
</evidence>
<accession>A0A177Y7T0</accession>
<comment type="caution">
    <text evidence="6">The sequence shown here is derived from an EMBL/GenBank/DDBJ whole genome shotgun (WGS) entry which is preliminary data.</text>
</comment>
<evidence type="ECO:0000313" key="6">
    <source>
        <dbReference type="EMBL" id="OAK51208.1"/>
    </source>
</evidence>
<protein>
    <recommendedName>
        <fullName evidence="5">Metallo-beta-lactamase domain-containing protein</fullName>
    </recommendedName>
</protein>
<dbReference type="GO" id="GO:0046872">
    <property type="term" value="F:metal ion binding"/>
    <property type="evidence" value="ECO:0007669"/>
    <property type="project" value="UniProtKB-KW"/>
</dbReference>
<evidence type="ECO:0000313" key="7">
    <source>
        <dbReference type="Proteomes" id="UP000077519"/>
    </source>
</evidence>
<reference evidence="6 7" key="1">
    <citation type="submission" date="2016-03" db="EMBL/GenBank/DDBJ databases">
        <title>Genome sequence of Rhodococcus kyotonensis KB10.</title>
        <authorList>
            <person name="Jeong H."/>
            <person name="Hong C.E."/>
            <person name="Jo S.H."/>
            <person name="Park J.M."/>
        </authorList>
    </citation>
    <scope>NUCLEOTIDE SEQUENCE [LARGE SCALE GENOMIC DNA]</scope>
    <source>
        <strain evidence="6 7">KB10</strain>
    </source>
</reference>
<dbReference type="GO" id="GO:0016787">
    <property type="term" value="F:hydrolase activity"/>
    <property type="evidence" value="ECO:0007669"/>
    <property type="project" value="UniProtKB-KW"/>
</dbReference>
<dbReference type="Proteomes" id="UP000077519">
    <property type="component" value="Unassembled WGS sequence"/>
</dbReference>
<feature type="domain" description="Metallo-beta-lactamase" evidence="5">
    <location>
        <begin position="57"/>
        <end position="287"/>
    </location>
</feature>
<dbReference type="EMBL" id="LVHI01000040">
    <property type="protein sequence ID" value="OAK51208.1"/>
    <property type="molecule type" value="Genomic_DNA"/>
</dbReference>
<dbReference type="RefSeq" id="WP_068431822.1">
    <property type="nucleotide sequence ID" value="NZ_LVHI01000040.1"/>
</dbReference>
<organism evidence="6 7">
    <name type="scientific">Rhodococcoides kyotonense</name>
    <dbReference type="NCBI Taxonomy" id="398843"/>
    <lineage>
        <taxon>Bacteria</taxon>
        <taxon>Bacillati</taxon>
        <taxon>Actinomycetota</taxon>
        <taxon>Actinomycetes</taxon>
        <taxon>Mycobacteriales</taxon>
        <taxon>Nocardiaceae</taxon>
        <taxon>Rhodococcoides</taxon>
    </lineage>
</organism>
<evidence type="ECO:0000256" key="4">
    <source>
        <dbReference type="ARBA" id="ARBA00022833"/>
    </source>
</evidence>
<evidence type="ECO:0000259" key="5">
    <source>
        <dbReference type="SMART" id="SM00849"/>
    </source>
</evidence>
<dbReference type="SMART" id="SM00849">
    <property type="entry name" value="Lactamase_B"/>
    <property type="match status" value="1"/>
</dbReference>
<dbReference type="CDD" id="cd16277">
    <property type="entry name" value="metallo-hydrolase-like_MBL-fold"/>
    <property type="match status" value="1"/>
</dbReference>
<dbReference type="PANTHER" id="PTHR42978:SF6">
    <property type="entry name" value="QUORUM-QUENCHING LACTONASE YTNP-RELATED"/>
    <property type="match status" value="1"/>
</dbReference>
<keyword evidence="4" id="KW-0862">Zinc</keyword>
<dbReference type="SUPFAM" id="SSF56281">
    <property type="entry name" value="Metallo-hydrolase/oxidoreductase"/>
    <property type="match status" value="1"/>
</dbReference>
<dbReference type="AlphaFoldDB" id="A0A177Y7T0"/>
<keyword evidence="2" id="KW-0479">Metal-binding</keyword>
<evidence type="ECO:0000256" key="2">
    <source>
        <dbReference type="ARBA" id="ARBA00022723"/>
    </source>
</evidence>
<dbReference type="InterPro" id="IPR001279">
    <property type="entry name" value="Metallo-B-lactamas"/>
</dbReference>
<name>A0A177Y7T0_9NOCA</name>
<keyword evidence="7" id="KW-1185">Reference proteome</keyword>
<dbReference type="PANTHER" id="PTHR42978">
    <property type="entry name" value="QUORUM-QUENCHING LACTONASE YTNP-RELATED-RELATED"/>
    <property type="match status" value="1"/>
</dbReference>
<dbReference type="Pfam" id="PF00753">
    <property type="entry name" value="Lactamase_B"/>
    <property type="match status" value="1"/>
</dbReference>
<dbReference type="InterPro" id="IPR036866">
    <property type="entry name" value="RibonucZ/Hydroxyglut_hydro"/>
</dbReference>
<gene>
    <name evidence="6" type="ORF">A3K89_13415</name>
</gene>